<sequence>MPRFRPHVLLLSLAFGGCVLSAMAQEEAYSVDIEGPSDAVDLLERYLDLYKWRSRGIEVDELRAVVERTPADAEALLNTAGYFKPKVEARLERDAGHYHVQVTLDPGKLAIVRSVSLQLEGPINEDPEYRDRMRSYLERDPPLSKDVPFAQSAWSAYKRRALTALQFQRYPAARITHSEAKIDPATASADLSLVLDSGPFYRYGEVTIDGLSRYPERIVRDQVHLERGAEFRRRDLQQLQNDLQDMPNFSTVIVEPSLTGEPPYEAPIHVTVQEAPMQKMTLGAGYSTNTGFRGEVTHRYNNVAGRGWILDSDVRLEQLEQAIEVGLSFPKHASGYSHRIFASGERSTSNNLDSDTYKAGITRTSTSEKIDRIIGLEYLAERRELDDGTVENPQTLALGYKWVRRELDSQRNPRNGSVLQLEVAGGVRGVLSDETFLRLYGRTTYYWPVGNADVLIGRLELGNTATRDPSRVPTDFLFRAGGSNSVRGYDYESLGVMDGDTVKGGRVLGTATVEYQHAIYKEWRAAVFVDHGDAANNWGDYSGKTGVGVGARWVSPVGVLGADVAYGLDEDQVRFYFAMGVAF</sequence>
<dbReference type="InterPro" id="IPR000184">
    <property type="entry name" value="Bac_surfAg_D15"/>
</dbReference>
<dbReference type="Pfam" id="PF07244">
    <property type="entry name" value="POTRA"/>
    <property type="match status" value="1"/>
</dbReference>
<feature type="chain" id="PRO_5021017744" evidence="7">
    <location>
        <begin position="25"/>
        <end position="583"/>
    </location>
</feature>
<dbReference type="PROSITE" id="PS51779">
    <property type="entry name" value="POTRA"/>
    <property type="match status" value="1"/>
</dbReference>
<evidence type="ECO:0000256" key="1">
    <source>
        <dbReference type="ARBA" id="ARBA00004370"/>
    </source>
</evidence>
<dbReference type="Gene3D" id="2.40.160.50">
    <property type="entry name" value="membrane protein fhac: a member of the omp85/tpsb transporter family"/>
    <property type="match status" value="1"/>
</dbReference>
<name>A0A4U0PSU3_9NEIS</name>
<keyword evidence="6" id="KW-0998">Cell outer membrane</keyword>
<keyword evidence="5" id="KW-0472">Membrane</keyword>
<organism evidence="9 10">
    <name type="scientific">Chitiniphilus eburneus</name>
    <dbReference type="NCBI Taxonomy" id="2571148"/>
    <lineage>
        <taxon>Bacteria</taxon>
        <taxon>Pseudomonadati</taxon>
        <taxon>Pseudomonadota</taxon>
        <taxon>Betaproteobacteria</taxon>
        <taxon>Neisseriales</taxon>
        <taxon>Chitinibacteraceae</taxon>
        <taxon>Chitiniphilus</taxon>
    </lineage>
</organism>
<dbReference type="RefSeq" id="WP_136774719.1">
    <property type="nucleotide sequence ID" value="NZ_SUMF01000033.1"/>
</dbReference>
<dbReference type="InterPro" id="IPR010827">
    <property type="entry name" value="BamA/TamA_POTRA"/>
</dbReference>
<evidence type="ECO:0000256" key="6">
    <source>
        <dbReference type="ARBA" id="ARBA00023237"/>
    </source>
</evidence>
<evidence type="ECO:0000313" key="10">
    <source>
        <dbReference type="Proteomes" id="UP000310016"/>
    </source>
</evidence>
<dbReference type="EMBL" id="SUMF01000033">
    <property type="protein sequence ID" value="TJZ66114.1"/>
    <property type="molecule type" value="Genomic_DNA"/>
</dbReference>
<reference evidence="9 10" key="1">
    <citation type="submission" date="2019-04" db="EMBL/GenBank/DDBJ databases">
        <title>Chitiniphilus eburnea sp. nov., a novel chitinolytic bacterium isolated from aquaculture sludge.</title>
        <authorList>
            <person name="Sheng M."/>
        </authorList>
    </citation>
    <scope>NUCLEOTIDE SEQUENCE [LARGE SCALE GENOMIC DNA]</scope>
    <source>
        <strain evidence="9 10">HX-2-15</strain>
    </source>
</reference>
<protein>
    <submittedName>
        <fullName evidence="9">Outer membrane protein assembly factor</fullName>
    </submittedName>
</protein>
<dbReference type="PANTHER" id="PTHR12815:SF47">
    <property type="entry name" value="TRANSLOCATION AND ASSEMBLY MODULE SUBUNIT TAMA"/>
    <property type="match status" value="1"/>
</dbReference>
<evidence type="ECO:0000259" key="8">
    <source>
        <dbReference type="PROSITE" id="PS51779"/>
    </source>
</evidence>
<dbReference type="OrthoDB" id="9769707at2"/>
<dbReference type="InterPro" id="IPR034746">
    <property type="entry name" value="POTRA"/>
</dbReference>
<evidence type="ECO:0000256" key="2">
    <source>
        <dbReference type="ARBA" id="ARBA00022452"/>
    </source>
</evidence>
<keyword evidence="3" id="KW-0812">Transmembrane</keyword>
<dbReference type="Pfam" id="PF01103">
    <property type="entry name" value="Omp85"/>
    <property type="match status" value="1"/>
</dbReference>
<dbReference type="GO" id="GO:0009306">
    <property type="term" value="P:protein secretion"/>
    <property type="evidence" value="ECO:0007669"/>
    <property type="project" value="TreeGrafter"/>
</dbReference>
<accession>A0A4U0PSU3</accession>
<dbReference type="PROSITE" id="PS51257">
    <property type="entry name" value="PROKAR_LIPOPROTEIN"/>
    <property type="match status" value="1"/>
</dbReference>
<keyword evidence="10" id="KW-1185">Reference proteome</keyword>
<comment type="caution">
    <text evidence="9">The sequence shown here is derived from an EMBL/GenBank/DDBJ whole genome shotgun (WGS) entry which is preliminary data.</text>
</comment>
<evidence type="ECO:0000256" key="3">
    <source>
        <dbReference type="ARBA" id="ARBA00022692"/>
    </source>
</evidence>
<gene>
    <name evidence="9" type="ORF">FAZ21_17485</name>
</gene>
<keyword evidence="4 7" id="KW-0732">Signal</keyword>
<dbReference type="Gene3D" id="3.10.20.310">
    <property type="entry name" value="membrane protein fhac"/>
    <property type="match status" value="2"/>
</dbReference>
<dbReference type="PANTHER" id="PTHR12815">
    <property type="entry name" value="SORTING AND ASSEMBLY MACHINERY SAMM50 PROTEIN FAMILY MEMBER"/>
    <property type="match status" value="1"/>
</dbReference>
<evidence type="ECO:0000313" key="9">
    <source>
        <dbReference type="EMBL" id="TJZ66114.1"/>
    </source>
</evidence>
<keyword evidence="2" id="KW-1134">Transmembrane beta strand</keyword>
<feature type="signal peptide" evidence="7">
    <location>
        <begin position="1"/>
        <end position="24"/>
    </location>
</feature>
<dbReference type="InterPro" id="IPR039910">
    <property type="entry name" value="D15-like"/>
</dbReference>
<comment type="subcellular location">
    <subcellularLocation>
        <location evidence="1">Membrane</location>
    </subcellularLocation>
</comment>
<evidence type="ECO:0000256" key="7">
    <source>
        <dbReference type="SAM" id="SignalP"/>
    </source>
</evidence>
<dbReference type="GO" id="GO:0009279">
    <property type="term" value="C:cell outer membrane"/>
    <property type="evidence" value="ECO:0007669"/>
    <property type="project" value="TreeGrafter"/>
</dbReference>
<dbReference type="GO" id="GO:0097347">
    <property type="term" value="C:TAM protein secretion complex"/>
    <property type="evidence" value="ECO:0007669"/>
    <property type="project" value="TreeGrafter"/>
</dbReference>
<proteinExistence type="predicted"/>
<evidence type="ECO:0000256" key="4">
    <source>
        <dbReference type="ARBA" id="ARBA00022729"/>
    </source>
</evidence>
<feature type="domain" description="POTRA" evidence="8">
    <location>
        <begin position="201"/>
        <end position="275"/>
    </location>
</feature>
<evidence type="ECO:0000256" key="5">
    <source>
        <dbReference type="ARBA" id="ARBA00023136"/>
    </source>
</evidence>
<dbReference type="AlphaFoldDB" id="A0A4U0PSU3"/>
<dbReference type="Proteomes" id="UP000310016">
    <property type="component" value="Unassembled WGS sequence"/>
</dbReference>